<feature type="domain" description="Ig-like" evidence="3">
    <location>
        <begin position="13"/>
        <end position="113"/>
    </location>
</feature>
<keyword evidence="2" id="KW-1133">Transmembrane helix</keyword>
<feature type="domain" description="Fibronectin type-III" evidence="4">
    <location>
        <begin position="710"/>
        <end position="799"/>
    </location>
</feature>
<dbReference type="SUPFAM" id="SSF48726">
    <property type="entry name" value="Immunoglobulin"/>
    <property type="match status" value="5"/>
</dbReference>
<name>A0A8J5JVY0_HOMAM</name>
<dbReference type="Proteomes" id="UP000747542">
    <property type="component" value="Unassembled WGS sequence"/>
</dbReference>
<dbReference type="InterPro" id="IPR036116">
    <property type="entry name" value="FN3_sf"/>
</dbReference>
<evidence type="ECO:0000313" key="5">
    <source>
        <dbReference type="EMBL" id="KAG7163316.1"/>
    </source>
</evidence>
<organism evidence="5 6">
    <name type="scientific">Homarus americanus</name>
    <name type="common">American lobster</name>
    <dbReference type="NCBI Taxonomy" id="6706"/>
    <lineage>
        <taxon>Eukaryota</taxon>
        <taxon>Metazoa</taxon>
        <taxon>Ecdysozoa</taxon>
        <taxon>Arthropoda</taxon>
        <taxon>Crustacea</taxon>
        <taxon>Multicrustacea</taxon>
        <taxon>Malacostraca</taxon>
        <taxon>Eumalacostraca</taxon>
        <taxon>Eucarida</taxon>
        <taxon>Decapoda</taxon>
        <taxon>Pleocyemata</taxon>
        <taxon>Astacidea</taxon>
        <taxon>Nephropoidea</taxon>
        <taxon>Nephropidae</taxon>
        <taxon>Homarus</taxon>
    </lineage>
</organism>
<dbReference type="InterPro" id="IPR007110">
    <property type="entry name" value="Ig-like_dom"/>
</dbReference>
<feature type="transmembrane region" description="Helical" evidence="2">
    <location>
        <begin position="849"/>
        <end position="873"/>
    </location>
</feature>
<sequence length="1091" mass="119162">MRIPVMAVTGVWGGSVSLPCEVSHPPDDSIYLLLWFRDPLTTPIYRLDERWLGRGKERHWSDEQMLGSRAELEVSTSPALLRVSSLTLNDQGLYTCRVDFKLQPTKTTRVNLTVVVPPESVSVVIGGIKGEKLSVTSVAGPYQEGNMLVLTCIAHGGVPRPSVVWFEDTHLLDSHMESQDRVNTTAAPPPVSNTTTNSSGPTIQTIVNQTSTTRSSESLQHLTREPYNTLTLGPLTRNDLKLLLTCEASNNNLTLPTSVVVMVDMNLPALSVVVRTPKLPLTAGREYQVVCEVRGSRPPPTITWYNADKRIAGAIDTNLHSPKQQVVLVRVDRWKLKHDSIMATFLQLWLWSGSGEKYYYTRLSQPLPQHHIPLRLSQLHPQGDKELFYTENRRHGYTVNFTGLHRCFHLSLKAKWSSSPKLNEPHRYRHPPLEAPWMSSLVFHLPKPSGLHLLTTSADGNVTTSTLVFTPRPEDHGSFLRCVAETRAVNATMEDFWNLTVYYLPNATASFGSSLDSGNIKEGDDVYFECSIQANPKVSHVSWRHNNEILVPNVSAGVIISNQSLVLQGVVRAQAGRYSCHAHNVVGDGSSNTLRLDVKCEYLEVRLNAPVCSPGQVTSYAVSRDEDAEVTCSVQANPLQATFQWTFNNTADTIDVPKGRFTSSSSHSVITYTPMTSLDYGTLLCWASNEIGTQREPCVFHIVPAGKPDPPSNCTIGSRTRTSVRVKCVAGGSGGLTQQFFLQARLQDGQHVLNLTSSSPAFLVEGLQTGQKYDLVISSFNDKGFSTPAHVTVFSTGANGSIYQPHDGPSEAEVRDGGKNGGGIGSVIGGVSGSDANNKYLSVLAMPSLIPAALGVGAGLILIIIVLILLITFRTRHPRHHSPQHDTPTQDTEPEDSPQHHKSPVITHHASCLERDIQVESESDADPDVIPLQEGCRPPDPEPAAAILLPPDRYKYAPVPALVPAAASAHYGGVTTSPSTTSLKSGDHSSFTLPYDSDKYGGERLHSNIQVHCSSTLPRHTSRPPKEKCHSSTINPHQFPFPGIEGSLPPPPVEYQNSRRKRTSLGSGCSQSGCEEDTPSTPLLGKRESSV</sequence>
<feature type="region of interest" description="Disordered" evidence="1">
    <location>
        <begin position="878"/>
        <end position="905"/>
    </location>
</feature>
<gene>
    <name evidence="5" type="primary">Nphs1-L2</name>
    <name evidence="5" type="ORF">Hamer_G004440</name>
</gene>
<dbReference type="AlphaFoldDB" id="A0A8J5JVY0"/>
<keyword evidence="6" id="KW-1185">Reference proteome</keyword>
<dbReference type="SUPFAM" id="SSF49265">
    <property type="entry name" value="Fibronectin type III"/>
    <property type="match status" value="1"/>
</dbReference>
<feature type="domain" description="Ig-like" evidence="3">
    <location>
        <begin position="505"/>
        <end position="597"/>
    </location>
</feature>
<reference evidence="5" key="1">
    <citation type="journal article" date="2021" name="Sci. Adv.">
        <title>The American lobster genome reveals insights on longevity, neural, and immune adaptations.</title>
        <authorList>
            <person name="Polinski J.M."/>
            <person name="Zimin A.V."/>
            <person name="Clark K.F."/>
            <person name="Kohn A.B."/>
            <person name="Sadowski N."/>
            <person name="Timp W."/>
            <person name="Ptitsyn A."/>
            <person name="Khanna P."/>
            <person name="Romanova D.Y."/>
            <person name="Williams P."/>
            <person name="Greenwood S.J."/>
            <person name="Moroz L.L."/>
            <person name="Walt D.R."/>
            <person name="Bodnar A.G."/>
        </authorList>
    </citation>
    <scope>NUCLEOTIDE SEQUENCE</scope>
    <source>
        <strain evidence="5">GMGI-L3</strain>
    </source>
</reference>
<keyword evidence="2" id="KW-0812">Transmembrane</keyword>
<dbReference type="SMART" id="SM00409">
    <property type="entry name" value="IG"/>
    <property type="match status" value="4"/>
</dbReference>
<dbReference type="SMART" id="SM00408">
    <property type="entry name" value="IGc2"/>
    <property type="match status" value="3"/>
</dbReference>
<proteinExistence type="predicted"/>
<keyword evidence="2" id="KW-0472">Membrane</keyword>
<dbReference type="Gene3D" id="2.60.40.10">
    <property type="entry name" value="Immunoglobulins"/>
    <property type="match status" value="7"/>
</dbReference>
<dbReference type="SMART" id="SM00406">
    <property type="entry name" value="IGv"/>
    <property type="match status" value="1"/>
</dbReference>
<dbReference type="PROSITE" id="PS50835">
    <property type="entry name" value="IG_LIKE"/>
    <property type="match status" value="5"/>
</dbReference>
<evidence type="ECO:0000313" key="6">
    <source>
        <dbReference type="Proteomes" id="UP000747542"/>
    </source>
</evidence>
<feature type="region of interest" description="Disordered" evidence="1">
    <location>
        <begin position="176"/>
        <end position="203"/>
    </location>
</feature>
<accession>A0A8J5JVY0</accession>
<feature type="domain" description="Ig-like" evidence="3">
    <location>
        <begin position="610"/>
        <end position="689"/>
    </location>
</feature>
<feature type="compositionally biased region" description="Polar residues" evidence="1">
    <location>
        <begin position="181"/>
        <end position="203"/>
    </location>
</feature>
<dbReference type="Pfam" id="PF07686">
    <property type="entry name" value="V-set"/>
    <property type="match status" value="1"/>
</dbReference>
<dbReference type="InterPro" id="IPR003599">
    <property type="entry name" value="Ig_sub"/>
</dbReference>
<feature type="compositionally biased region" description="Polar residues" evidence="1">
    <location>
        <begin position="1064"/>
        <end position="1073"/>
    </location>
</feature>
<dbReference type="InterPro" id="IPR003961">
    <property type="entry name" value="FN3_dom"/>
</dbReference>
<evidence type="ECO:0000259" key="3">
    <source>
        <dbReference type="PROSITE" id="PS50835"/>
    </source>
</evidence>
<evidence type="ECO:0000259" key="4">
    <source>
        <dbReference type="PROSITE" id="PS50853"/>
    </source>
</evidence>
<dbReference type="PROSITE" id="PS50853">
    <property type="entry name" value="FN3"/>
    <property type="match status" value="1"/>
</dbReference>
<feature type="region of interest" description="Disordered" evidence="1">
    <location>
        <begin position="1015"/>
        <end position="1091"/>
    </location>
</feature>
<dbReference type="InterPro" id="IPR013106">
    <property type="entry name" value="Ig_V-set"/>
</dbReference>
<comment type="caution">
    <text evidence="5">The sequence shown here is derived from an EMBL/GenBank/DDBJ whole genome shotgun (WGS) entry which is preliminary data.</text>
</comment>
<dbReference type="CDD" id="cd00063">
    <property type="entry name" value="FN3"/>
    <property type="match status" value="1"/>
</dbReference>
<protein>
    <submittedName>
        <fullName evidence="5">Nephrin-like 2</fullName>
    </submittedName>
</protein>
<dbReference type="InterPro" id="IPR003598">
    <property type="entry name" value="Ig_sub2"/>
</dbReference>
<dbReference type="Pfam" id="PF13927">
    <property type="entry name" value="Ig_3"/>
    <property type="match status" value="2"/>
</dbReference>
<dbReference type="SMART" id="SM00060">
    <property type="entry name" value="FN3"/>
    <property type="match status" value="1"/>
</dbReference>
<dbReference type="InterPro" id="IPR013783">
    <property type="entry name" value="Ig-like_fold"/>
</dbReference>
<dbReference type="InterPro" id="IPR036179">
    <property type="entry name" value="Ig-like_dom_sf"/>
</dbReference>
<evidence type="ECO:0000256" key="2">
    <source>
        <dbReference type="SAM" id="Phobius"/>
    </source>
</evidence>
<feature type="domain" description="Ig-like" evidence="3">
    <location>
        <begin position="268"/>
        <end position="305"/>
    </location>
</feature>
<dbReference type="PANTHER" id="PTHR23278:SF19">
    <property type="entry name" value="OBSCURIN"/>
    <property type="match status" value="1"/>
</dbReference>
<evidence type="ECO:0000256" key="1">
    <source>
        <dbReference type="SAM" id="MobiDB-lite"/>
    </source>
</evidence>
<dbReference type="EMBL" id="JAHLQT010026473">
    <property type="protein sequence ID" value="KAG7163316.1"/>
    <property type="molecule type" value="Genomic_DNA"/>
</dbReference>
<feature type="domain" description="Ig-like" evidence="3">
    <location>
        <begin position="118"/>
        <end position="262"/>
    </location>
</feature>
<dbReference type="PANTHER" id="PTHR23278">
    <property type="entry name" value="SIDESTEP PROTEIN"/>
    <property type="match status" value="1"/>
</dbReference>